<proteinExistence type="predicted"/>
<evidence type="ECO:0000256" key="1">
    <source>
        <dbReference type="SAM" id="MobiDB-lite"/>
    </source>
</evidence>
<feature type="compositionally biased region" description="Polar residues" evidence="1">
    <location>
        <begin position="1"/>
        <end position="15"/>
    </location>
</feature>
<evidence type="ECO:0000313" key="2">
    <source>
        <dbReference type="EMBL" id="KAA6364415.1"/>
    </source>
</evidence>
<gene>
    <name evidence="2" type="ORF">EZS28_040057</name>
</gene>
<reference evidence="2 3" key="1">
    <citation type="submission" date="2019-03" db="EMBL/GenBank/DDBJ databases">
        <title>Single cell metagenomics reveals metabolic interactions within the superorganism composed of flagellate Streblomastix strix and complex community of Bacteroidetes bacteria on its surface.</title>
        <authorList>
            <person name="Treitli S.C."/>
            <person name="Kolisko M."/>
            <person name="Husnik F."/>
            <person name="Keeling P."/>
            <person name="Hampl V."/>
        </authorList>
    </citation>
    <scope>NUCLEOTIDE SEQUENCE [LARGE SCALE GENOMIC DNA]</scope>
    <source>
        <strain evidence="2">ST1C</strain>
    </source>
</reference>
<organism evidence="2 3">
    <name type="scientific">Streblomastix strix</name>
    <dbReference type="NCBI Taxonomy" id="222440"/>
    <lineage>
        <taxon>Eukaryota</taxon>
        <taxon>Metamonada</taxon>
        <taxon>Preaxostyla</taxon>
        <taxon>Oxymonadida</taxon>
        <taxon>Streblomastigidae</taxon>
        <taxon>Streblomastix</taxon>
    </lineage>
</organism>
<dbReference type="AlphaFoldDB" id="A0A5J4U433"/>
<feature type="region of interest" description="Disordered" evidence="1">
    <location>
        <begin position="1"/>
        <end position="24"/>
    </location>
</feature>
<dbReference type="EMBL" id="SNRW01021684">
    <property type="protein sequence ID" value="KAA6364415.1"/>
    <property type="molecule type" value="Genomic_DNA"/>
</dbReference>
<accession>A0A5J4U433</accession>
<sequence length="151" mass="17710">MDFNYISPQLNTPHKSLSPHLQQHSPSSSFEEILAILRTISSGHPRGYKEKLTERKQQKLQQYAGLMDVVERFHEIMKPIIEEEKKKLKIMLPGQYKEYPNKDGPAFFYSPKNYRLTPISRPKDLNLQEEQWNQFDGDVREGVVRLPLQDA</sequence>
<comment type="caution">
    <text evidence="2">The sequence shown here is derived from an EMBL/GenBank/DDBJ whole genome shotgun (WGS) entry which is preliminary data.</text>
</comment>
<evidence type="ECO:0000313" key="3">
    <source>
        <dbReference type="Proteomes" id="UP000324800"/>
    </source>
</evidence>
<name>A0A5J4U433_9EUKA</name>
<protein>
    <submittedName>
        <fullName evidence="2">Uncharacterized protein</fullName>
    </submittedName>
</protein>
<dbReference type="Proteomes" id="UP000324800">
    <property type="component" value="Unassembled WGS sequence"/>
</dbReference>